<gene>
    <name evidence="1" type="ORF">NTEN_LOCUS6790</name>
</gene>
<proteinExistence type="predicted"/>
<sequence>MQLYYLQFNYQPQEAPELPDGYPWAHFFRLSNGIDLGLRWKQLEKFCYSRNRTSRTISKKALFIPLSAEADSSNTRWGLSLDLKSAGDLEAYPK</sequence>
<dbReference type="EMBL" id="CADCXU010010283">
    <property type="protein sequence ID" value="CAB0001003.1"/>
    <property type="molecule type" value="Genomic_DNA"/>
</dbReference>
<reference evidence="1 2" key="1">
    <citation type="submission" date="2020-02" db="EMBL/GenBank/DDBJ databases">
        <authorList>
            <person name="Ferguson B K."/>
        </authorList>
    </citation>
    <scope>NUCLEOTIDE SEQUENCE [LARGE SCALE GENOMIC DNA]</scope>
</reference>
<accession>A0A6H5GCW2</accession>
<dbReference type="Proteomes" id="UP000479000">
    <property type="component" value="Unassembled WGS sequence"/>
</dbReference>
<keyword evidence="2" id="KW-1185">Reference proteome</keyword>
<evidence type="ECO:0000313" key="2">
    <source>
        <dbReference type="Proteomes" id="UP000479000"/>
    </source>
</evidence>
<evidence type="ECO:0000313" key="1">
    <source>
        <dbReference type="EMBL" id="CAB0001003.1"/>
    </source>
</evidence>
<organism evidence="1 2">
    <name type="scientific">Nesidiocoris tenuis</name>
    <dbReference type="NCBI Taxonomy" id="355587"/>
    <lineage>
        <taxon>Eukaryota</taxon>
        <taxon>Metazoa</taxon>
        <taxon>Ecdysozoa</taxon>
        <taxon>Arthropoda</taxon>
        <taxon>Hexapoda</taxon>
        <taxon>Insecta</taxon>
        <taxon>Pterygota</taxon>
        <taxon>Neoptera</taxon>
        <taxon>Paraneoptera</taxon>
        <taxon>Hemiptera</taxon>
        <taxon>Heteroptera</taxon>
        <taxon>Panheteroptera</taxon>
        <taxon>Cimicomorpha</taxon>
        <taxon>Miridae</taxon>
        <taxon>Dicyphina</taxon>
        <taxon>Nesidiocoris</taxon>
    </lineage>
</organism>
<protein>
    <submittedName>
        <fullName evidence="1">Uncharacterized protein</fullName>
    </submittedName>
</protein>
<name>A0A6H5GCW2_9HEMI</name>
<dbReference type="AlphaFoldDB" id="A0A6H5GCW2"/>